<gene>
    <name evidence="2" type="ORF">CC78DRAFT_228089</name>
</gene>
<name>A0A9P4N498_9PLEO</name>
<evidence type="ECO:0008006" key="4">
    <source>
        <dbReference type="Google" id="ProtNLM"/>
    </source>
</evidence>
<feature type="chain" id="PRO_5040417144" description="Secreted protein" evidence="1">
    <location>
        <begin position="22"/>
        <end position="87"/>
    </location>
</feature>
<feature type="signal peptide" evidence="1">
    <location>
        <begin position="1"/>
        <end position="21"/>
    </location>
</feature>
<proteinExistence type="predicted"/>
<keyword evidence="1" id="KW-0732">Signal</keyword>
<evidence type="ECO:0000313" key="3">
    <source>
        <dbReference type="Proteomes" id="UP000800093"/>
    </source>
</evidence>
<evidence type="ECO:0000313" key="2">
    <source>
        <dbReference type="EMBL" id="KAF2264493.1"/>
    </source>
</evidence>
<keyword evidence="3" id="KW-1185">Reference proteome</keyword>
<dbReference type="AlphaFoldDB" id="A0A9P4N498"/>
<dbReference type="EMBL" id="ML986615">
    <property type="protein sequence ID" value="KAF2264493.1"/>
    <property type="molecule type" value="Genomic_DNA"/>
</dbReference>
<organism evidence="2 3">
    <name type="scientific">Lojkania enalia</name>
    <dbReference type="NCBI Taxonomy" id="147567"/>
    <lineage>
        <taxon>Eukaryota</taxon>
        <taxon>Fungi</taxon>
        <taxon>Dikarya</taxon>
        <taxon>Ascomycota</taxon>
        <taxon>Pezizomycotina</taxon>
        <taxon>Dothideomycetes</taxon>
        <taxon>Pleosporomycetidae</taxon>
        <taxon>Pleosporales</taxon>
        <taxon>Pleosporales incertae sedis</taxon>
        <taxon>Lojkania</taxon>
    </lineage>
</organism>
<sequence>MKCNRGCHVLLLNISCQTMLAAEVCRPRSRSGAGRMLPEIYRAVVWLDAHVWNTTSHMTSFASHMICGDEVAALTTVSCARLANDKC</sequence>
<reference evidence="3" key="1">
    <citation type="journal article" date="2020" name="Stud. Mycol.">
        <title>101 Dothideomycetes genomes: A test case for predicting lifestyles and emergence of pathogens.</title>
        <authorList>
            <person name="Haridas S."/>
            <person name="Albert R."/>
            <person name="Binder M."/>
            <person name="Bloem J."/>
            <person name="LaButti K."/>
            <person name="Salamov A."/>
            <person name="Andreopoulos B."/>
            <person name="Baker S."/>
            <person name="Barry K."/>
            <person name="Bills G."/>
            <person name="Bluhm B."/>
            <person name="Cannon C."/>
            <person name="Castanera R."/>
            <person name="Culley D."/>
            <person name="Daum C."/>
            <person name="Ezra D."/>
            <person name="Gonzalez J."/>
            <person name="Henrissat B."/>
            <person name="Kuo A."/>
            <person name="Liang C."/>
            <person name="Lipzen A."/>
            <person name="Lutzoni F."/>
            <person name="Magnuson J."/>
            <person name="Mondo S."/>
            <person name="Nolan M."/>
            <person name="Ohm R."/>
            <person name="Pangilinan J."/>
            <person name="Park H.-J."/>
            <person name="Ramirez L."/>
            <person name="Alfaro M."/>
            <person name="Sun H."/>
            <person name="Tritt A."/>
            <person name="Yoshinaga Y."/>
            <person name="Zwiers L.-H."/>
            <person name="Turgeon B."/>
            <person name="Goodwin S."/>
            <person name="Spatafora J."/>
            <person name="Crous P."/>
            <person name="Grigoriev I."/>
        </authorList>
    </citation>
    <scope>NUCLEOTIDE SEQUENCE [LARGE SCALE GENOMIC DNA]</scope>
    <source>
        <strain evidence="3">CBS 304.66</strain>
    </source>
</reference>
<dbReference type="Proteomes" id="UP000800093">
    <property type="component" value="Unassembled WGS sequence"/>
</dbReference>
<comment type="caution">
    <text evidence="2">The sequence shown here is derived from an EMBL/GenBank/DDBJ whole genome shotgun (WGS) entry which is preliminary data.</text>
</comment>
<accession>A0A9P4N498</accession>
<evidence type="ECO:0000256" key="1">
    <source>
        <dbReference type="SAM" id="SignalP"/>
    </source>
</evidence>
<protein>
    <recommendedName>
        <fullName evidence="4">Secreted protein</fullName>
    </recommendedName>
</protein>